<organism evidence="3">
    <name type="scientific">uncultured Thermomicrobiales bacterium</name>
    <dbReference type="NCBI Taxonomy" id="1645740"/>
    <lineage>
        <taxon>Bacteria</taxon>
        <taxon>Pseudomonadati</taxon>
        <taxon>Thermomicrobiota</taxon>
        <taxon>Thermomicrobia</taxon>
        <taxon>Thermomicrobiales</taxon>
        <taxon>environmental samples</taxon>
    </lineage>
</organism>
<feature type="transmembrane region" description="Helical" evidence="1">
    <location>
        <begin position="12"/>
        <end position="32"/>
    </location>
</feature>
<dbReference type="InterPro" id="IPR058653">
    <property type="entry name" value="NfeD2_TM"/>
</dbReference>
<keyword evidence="1" id="KW-1133">Transmembrane helix</keyword>
<name>A0A6J4UDL5_9BACT</name>
<dbReference type="Gene3D" id="2.40.50.140">
    <property type="entry name" value="Nucleic acid-binding proteins"/>
    <property type="match status" value="1"/>
</dbReference>
<sequence length="211" mass="21198">MPVVGDALDAVFLGAFLFGLVFSAASLLLGFADVDLDGDLFGGDDGGDGAGILNLSTILAFVAWFGGVGYLARHALDLGAPLAIGAGALGGVAGGALIAWFLAKVVRPNDTALDPGDFRLVGTLARVTSAIRANGIGEILYEQQGVRQVSAASAKDGRAIPRDTEVVVLAVERGVARVEPWEALLADREVGAGAGAGEVSRAGNAAAANDV</sequence>
<feature type="transmembrane region" description="Helical" evidence="1">
    <location>
        <begin position="52"/>
        <end position="72"/>
    </location>
</feature>
<dbReference type="EMBL" id="CADCWE010000170">
    <property type="protein sequence ID" value="CAA9547311.1"/>
    <property type="molecule type" value="Genomic_DNA"/>
</dbReference>
<evidence type="ECO:0000313" key="3">
    <source>
        <dbReference type="EMBL" id="CAA9547311.1"/>
    </source>
</evidence>
<reference evidence="3" key="1">
    <citation type="submission" date="2020-02" db="EMBL/GenBank/DDBJ databases">
        <authorList>
            <person name="Meier V. D."/>
        </authorList>
    </citation>
    <scope>NUCLEOTIDE SEQUENCE</scope>
    <source>
        <strain evidence="3">AVDCRST_MAG73</strain>
    </source>
</reference>
<proteinExistence type="predicted"/>
<evidence type="ECO:0000259" key="2">
    <source>
        <dbReference type="Pfam" id="PF25842"/>
    </source>
</evidence>
<protein>
    <recommendedName>
        <fullName evidence="2">Membrane protein NfeD2 N-terminal transmembrane domain-containing protein</fullName>
    </recommendedName>
</protein>
<feature type="domain" description="Membrane protein NfeD2 N-terminal transmembrane" evidence="2">
    <location>
        <begin position="7"/>
        <end position="104"/>
    </location>
</feature>
<evidence type="ECO:0000256" key="1">
    <source>
        <dbReference type="SAM" id="Phobius"/>
    </source>
</evidence>
<gene>
    <name evidence="3" type="ORF">AVDCRST_MAG73-2542</name>
</gene>
<keyword evidence="1" id="KW-0812">Transmembrane</keyword>
<keyword evidence="1" id="KW-0472">Membrane</keyword>
<dbReference type="InterPro" id="IPR012340">
    <property type="entry name" value="NA-bd_OB-fold"/>
</dbReference>
<dbReference type="AlphaFoldDB" id="A0A6J4UDL5"/>
<accession>A0A6J4UDL5</accession>
<feature type="transmembrane region" description="Helical" evidence="1">
    <location>
        <begin position="79"/>
        <end position="103"/>
    </location>
</feature>
<dbReference type="Pfam" id="PF25842">
    <property type="entry name" value="NfeD_TM"/>
    <property type="match status" value="1"/>
</dbReference>